<dbReference type="Proteomes" id="UP001295423">
    <property type="component" value="Unassembled WGS sequence"/>
</dbReference>
<dbReference type="EMBL" id="CAKOGP040000524">
    <property type="protein sequence ID" value="CAJ1935919.1"/>
    <property type="molecule type" value="Genomic_DNA"/>
</dbReference>
<evidence type="ECO:0000313" key="1">
    <source>
        <dbReference type="EMBL" id="CAJ1935919.1"/>
    </source>
</evidence>
<evidence type="ECO:0000313" key="2">
    <source>
        <dbReference type="Proteomes" id="UP001295423"/>
    </source>
</evidence>
<dbReference type="InterPro" id="IPR036249">
    <property type="entry name" value="Thioredoxin-like_sf"/>
</dbReference>
<keyword evidence="2" id="KW-1185">Reference proteome</keyword>
<organism evidence="1 2">
    <name type="scientific">Cylindrotheca closterium</name>
    <dbReference type="NCBI Taxonomy" id="2856"/>
    <lineage>
        <taxon>Eukaryota</taxon>
        <taxon>Sar</taxon>
        <taxon>Stramenopiles</taxon>
        <taxon>Ochrophyta</taxon>
        <taxon>Bacillariophyta</taxon>
        <taxon>Bacillariophyceae</taxon>
        <taxon>Bacillariophycidae</taxon>
        <taxon>Bacillariales</taxon>
        <taxon>Bacillariaceae</taxon>
        <taxon>Cylindrotheca</taxon>
    </lineage>
</organism>
<name>A0AAD2FEZ1_9STRA</name>
<comment type="caution">
    <text evidence="1">The sequence shown here is derived from an EMBL/GenBank/DDBJ whole genome shotgun (WGS) entry which is preliminary data.</text>
</comment>
<dbReference type="Gene3D" id="3.40.30.10">
    <property type="entry name" value="Glutaredoxin"/>
    <property type="match status" value="2"/>
</dbReference>
<sequence length="234" mass="26710">MKEYRNKIVVLASSFTIDDEQNVEQTQAISLLTTRTIPFEVVDAFDPTMMKRRTQLQKLMPDSAQYPQFFVVDDNEVTSYVGELGRLQDIDEDSGLSDSVIGAHPLIMTWERLLGAGYRNKLLLLISTMKVCRKQHHRQDRAMQILRAKRIPFDTVDAADQTLIERRNELFEISGIRGQYPQFFLTEKTGETHYIGDWDTIENINDTSGLPQALIETNPGAVTWDRLLNAGVAM</sequence>
<gene>
    <name evidence="1" type="ORF">CYCCA115_LOCUS4962</name>
</gene>
<dbReference type="SUPFAM" id="SSF52833">
    <property type="entry name" value="Thioredoxin-like"/>
    <property type="match status" value="1"/>
</dbReference>
<dbReference type="AlphaFoldDB" id="A0AAD2FEZ1"/>
<proteinExistence type="predicted"/>
<reference evidence="1" key="1">
    <citation type="submission" date="2023-08" db="EMBL/GenBank/DDBJ databases">
        <authorList>
            <person name="Audoor S."/>
            <person name="Bilcke G."/>
        </authorList>
    </citation>
    <scope>NUCLEOTIDE SEQUENCE</scope>
</reference>
<protein>
    <submittedName>
        <fullName evidence="1">Uncharacterized protein</fullName>
    </submittedName>
</protein>
<accession>A0AAD2FEZ1</accession>